<organism evidence="2">
    <name type="scientific">Hexamita inflata</name>
    <dbReference type="NCBI Taxonomy" id="28002"/>
    <lineage>
        <taxon>Eukaryota</taxon>
        <taxon>Metamonada</taxon>
        <taxon>Diplomonadida</taxon>
        <taxon>Hexamitidae</taxon>
        <taxon>Hexamitinae</taxon>
        <taxon>Hexamita</taxon>
    </lineage>
</organism>
<dbReference type="EMBL" id="CAXDID020000007">
    <property type="protein sequence ID" value="CAL5976600.1"/>
    <property type="molecule type" value="Genomic_DNA"/>
</dbReference>
<dbReference type="Proteomes" id="UP001642409">
    <property type="component" value="Unassembled WGS sequence"/>
</dbReference>
<dbReference type="EMBL" id="CATOUU010000952">
    <property type="protein sequence ID" value="CAI9962168.1"/>
    <property type="molecule type" value="Genomic_DNA"/>
</dbReference>
<comment type="caution">
    <text evidence="2">The sequence shown here is derived from an EMBL/GenBank/DDBJ whole genome shotgun (WGS) entry which is preliminary data.</text>
</comment>
<evidence type="ECO:0000313" key="3">
    <source>
        <dbReference type="EMBL" id="CAL5976600.1"/>
    </source>
</evidence>
<evidence type="ECO:0000313" key="2">
    <source>
        <dbReference type="EMBL" id="CAI9962168.1"/>
    </source>
</evidence>
<accession>A0AA86QQ66</accession>
<dbReference type="AlphaFoldDB" id="A0AA86QQ66"/>
<feature type="compositionally biased region" description="Basic and acidic residues" evidence="1">
    <location>
        <begin position="252"/>
        <end position="272"/>
    </location>
</feature>
<evidence type="ECO:0000256" key="1">
    <source>
        <dbReference type="SAM" id="MobiDB-lite"/>
    </source>
</evidence>
<feature type="compositionally biased region" description="Basic and acidic residues" evidence="1">
    <location>
        <begin position="180"/>
        <end position="204"/>
    </location>
</feature>
<reference evidence="3 4" key="2">
    <citation type="submission" date="2024-07" db="EMBL/GenBank/DDBJ databases">
        <authorList>
            <person name="Akdeniz Z."/>
        </authorList>
    </citation>
    <scope>NUCLEOTIDE SEQUENCE [LARGE SCALE GENOMIC DNA]</scope>
</reference>
<sequence>MSLLNSVGRVVGCRNAVTDRSMVQLRQQGIIFSFLILYNHNYTSLLNLVLFANAQFSLLIFMDQINRFYTNLLVGASQFDLSDSFVAETSMCGKLSASQLSQLAPLYLNSKIEILTQQSVDGLHSLSGLINTVPPHLFFDSFYVQNNKIQLFASTTEQLESGERKKPIHKHTQPKTVYTDVKKPPMRDQKTPRKEPQEVKKNEIEIVISDTKPVKKEYYKREYTPRNYKQEEGDRYADKPPTKNQSFYNKNKSRDSPEPSVKKEVPEPKEKPQSSNRFADLSKK</sequence>
<feature type="region of interest" description="Disordered" evidence="1">
    <location>
        <begin position="160"/>
        <end position="204"/>
    </location>
</feature>
<feature type="region of interest" description="Disordered" evidence="1">
    <location>
        <begin position="218"/>
        <end position="284"/>
    </location>
</feature>
<protein>
    <submittedName>
        <fullName evidence="3">Hypothetical_protein</fullName>
    </submittedName>
</protein>
<reference evidence="2" key="1">
    <citation type="submission" date="2023-06" db="EMBL/GenBank/DDBJ databases">
        <authorList>
            <person name="Kurt Z."/>
        </authorList>
    </citation>
    <scope>NUCLEOTIDE SEQUENCE</scope>
</reference>
<gene>
    <name evidence="3" type="ORF">HINF_LOCUS3897</name>
    <name evidence="2" type="ORF">HINF_LOCUS49813</name>
</gene>
<proteinExistence type="predicted"/>
<name>A0AA86QQ66_9EUKA</name>
<evidence type="ECO:0000313" key="4">
    <source>
        <dbReference type="Proteomes" id="UP001642409"/>
    </source>
</evidence>
<feature type="compositionally biased region" description="Basic and acidic residues" evidence="1">
    <location>
        <begin position="218"/>
        <end position="241"/>
    </location>
</feature>
<keyword evidence="4" id="KW-1185">Reference proteome</keyword>